<dbReference type="SUPFAM" id="SSF56112">
    <property type="entry name" value="Protein kinase-like (PK-like)"/>
    <property type="match status" value="1"/>
</dbReference>
<dbReference type="GO" id="GO:0005886">
    <property type="term" value="C:plasma membrane"/>
    <property type="evidence" value="ECO:0007669"/>
    <property type="project" value="TreeGrafter"/>
</dbReference>
<dbReference type="Gene3D" id="3.30.200.20">
    <property type="entry name" value="Phosphorylase Kinase, domain 1"/>
    <property type="match status" value="1"/>
</dbReference>
<evidence type="ECO:0000256" key="3">
    <source>
        <dbReference type="ARBA" id="ARBA00022741"/>
    </source>
</evidence>
<protein>
    <recommendedName>
        <fullName evidence="7">Protein kinase domain-containing protein</fullName>
    </recommendedName>
</protein>
<evidence type="ECO:0000259" key="7">
    <source>
        <dbReference type="PROSITE" id="PS50011"/>
    </source>
</evidence>
<feature type="transmembrane region" description="Helical" evidence="6">
    <location>
        <begin position="56"/>
        <end position="78"/>
    </location>
</feature>
<dbReference type="InterPro" id="IPR011009">
    <property type="entry name" value="Kinase-like_dom_sf"/>
</dbReference>
<evidence type="ECO:0000313" key="9">
    <source>
        <dbReference type="Proteomes" id="UP001157006"/>
    </source>
</evidence>
<organism evidence="8 9">
    <name type="scientific">Vicia faba</name>
    <name type="common">Broad bean</name>
    <name type="synonym">Faba vulgaris</name>
    <dbReference type="NCBI Taxonomy" id="3906"/>
    <lineage>
        <taxon>Eukaryota</taxon>
        <taxon>Viridiplantae</taxon>
        <taxon>Streptophyta</taxon>
        <taxon>Embryophyta</taxon>
        <taxon>Tracheophyta</taxon>
        <taxon>Spermatophyta</taxon>
        <taxon>Magnoliopsida</taxon>
        <taxon>eudicotyledons</taxon>
        <taxon>Gunneridae</taxon>
        <taxon>Pentapetalae</taxon>
        <taxon>rosids</taxon>
        <taxon>fabids</taxon>
        <taxon>Fabales</taxon>
        <taxon>Fabaceae</taxon>
        <taxon>Papilionoideae</taxon>
        <taxon>50 kb inversion clade</taxon>
        <taxon>NPAAA clade</taxon>
        <taxon>Hologalegina</taxon>
        <taxon>IRL clade</taxon>
        <taxon>Fabeae</taxon>
        <taxon>Vicia</taxon>
    </lineage>
</organism>
<keyword evidence="5" id="KW-0067">ATP-binding</keyword>
<keyword evidence="6" id="KW-1133">Transmembrane helix</keyword>
<evidence type="ECO:0000256" key="4">
    <source>
        <dbReference type="ARBA" id="ARBA00022777"/>
    </source>
</evidence>
<accession>A0AAV0ZFK3</accession>
<proteinExistence type="predicted"/>
<keyword evidence="9" id="KW-1185">Reference proteome</keyword>
<dbReference type="InterPro" id="IPR000719">
    <property type="entry name" value="Prot_kinase_dom"/>
</dbReference>
<evidence type="ECO:0000256" key="1">
    <source>
        <dbReference type="ARBA" id="ARBA00022527"/>
    </source>
</evidence>
<evidence type="ECO:0000256" key="2">
    <source>
        <dbReference type="ARBA" id="ARBA00022679"/>
    </source>
</evidence>
<evidence type="ECO:0000313" key="8">
    <source>
        <dbReference type="EMBL" id="CAI8596028.1"/>
    </source>
</evidence>
<dbReference type="PROSITE" id="PS50011">
    <property type="entry name" value="PROTEIN_KINASE_DOM"/>
    <property type="match status" value="1"/>
</dbReference>
<keyword evidence="2" id="KW-0808">Transferase</keyword>
<sequence>MLILIEFELEFLKQDFLILEIHNANTLVYDQGQDIYIRLASSEFDHIKNKRNLKRVGTLAGVVAFIIGLTVIILVTLASKKKLGNTEGIKKLLHKKEKEDGDLATIFDFSTITNATNHFSYRNKLGEGGFGPVYKGILVDGQEIAVKRLSETSGQEAWITLFLILREISY</sequence>
<keyword evidence="4" id="KW-0418">Kinase</keyword>
<reference evidence="8 9" key="1">
    <citation type="submission" date="2023-01" db="EMBL/GenBank/DDBJ databases">
        <authorList>
            <person name="Kreplak J."/>
        </authorList>
    </citation>
    <scope>NUCLEOTIDE SEQUENCE [LARGE SCALE GENOMIC DNA]</scope>
</reference>
<gene>
    <name evidence="8" type="ORF">VFH_II014960</name>
</gene>
<dbReference type="GO" id="GO:0005524">
    <property type="term" value="F:ATP binding"/>
    <property type="evidence" value="ECO:0007669"/>
    <property type="project" value="UniProtKB-KW"/>
</dbReference>
<keyword evidence="1" id="KW-0723">Serine/threonine-protein kinase</keyword>
<evidence type="ECO:0000256" key="6">
    <source>
        <dbReference type="SAM" id="Phobius"/>
    </source>
</evidence>
<dbReference type="PANTHER" id="PTHR27002:SF1090">
    <property type="entry name" value="S-LOCUS LECTIN KINASE FAMILY PROTEIN"/>
    <property type="match status" value="1"/>
</dbReference>
<keyword evidence="6" id="KW-0472">Membrane</keyword>
<keyword evidence="3" id="KW-0547">Nucleotide-binding</keyword>
<dbReference type="GO" id="GO:0004674">
    <property type="term" value="F:protein serine/threonine kinase activity"/>
    <property type="evidence" value="ECO:0007669"/>
    <property type="project" value="UniProtKB-KW"/>
</dbReference>
<name>A0AAV0ZFK3_VICFA</name>
<dbReference type="EMBL" id="OX451737">
    <property type="protein sequence ID" value="CAI8596028.1"/>
    <property type="molecule type" value="Genomic_DNA"/>
</dbReference>
<feature type="domain" description="Protein kinase" evidence="7">
    <location>
        <begin position="119"/>
        <end position="170"/>
    </location>
</feature>
<dbReference type="Proteomes" id="UP001157006">
    <property type="component" value="Chromosome 2"/>
</dbReference>
<dbReference type="AlphaFoldDB" id="A0AAV0ZFK3"/>
<evidence type="ECO:0000256" key="5">
    <source>
        <dbReference type="ARBA" id="ARBA00022840"/>
    </source>
</evidence>
<keyword evidence="6" id="KW-0812">Transmembrane</keyword>
<dbReference type="PANTHER" id="PTHR27002">
    <property type="entry name" value="RECEPTOR-LIKE SERINE/THREONINE-PROTEIN KINASE SD1-8"/>
    <property type="match status" value="1"/>
</dbReference>